<dbReference type="PANTHER" id="PTHR35333:SF4">
    <property type="entry name" value="SLR0121 PROTEIN"/>
    <property type="match status" value="1"/>
</dbReference>
<evidence type="ECO:0000259" key="1">
    <source>
        <dbReference type="Pfam" id="PF13354"/>
    </source>
</evidence>
<name>A0A6L9SBH5_9ACTN</name>
<protein>
    <submittedName>
        <fullName evidence="2">Serine hydrolase</fullName>
    </submittedName>
</protein>
<sequence>MSGAGWTDAVAGRLQGILRDLAASSGGTWSFTVREDGRTVATVDGDLEVRAASTIKVPLLILALQDVAAGRRALDEMLPVPAERVGGAGVLKLMPSVRALPLVEALELMIGVSDNNAANMVIDMLGVDEAAGRITALGATGTRLERRLYDVEAMRAGRDNVTTADDQALFLDLLTGPDPDVGPGPGAAPPAGRPGIEAGSGARGFVLPPELRQLALDILGRQQINDRIPAALGPDVVCRHKTGELERIRHDVGILEFDGRSVVLAALGTELDDPASRSAGSLAAATVIATAARAVVDVARSSSTVS</sequence>
<dbReference type="Pfam" id="PF13354">
    <property type="entry name" value="Beta-lactamase2"/>
    <property type="match status" value="2"/>
</dbReference>
<dbReference type="RefSeq" id="WP_163739864.1">
    <property type="nucleotide sequence ID" value="NZ_JAAGOA010000011.1"/>
</dbReference>
<proteinExistence type="predicted"/>
<dbReference type="EMBL" id="JAAGOA010000011">
    <property type="protein sequence ID" value="NEE01858.1"/>
    <property type="molecule type" value="Genomic_DNA"/>
</dbReference>
<feature type="domain" description="Beta-lactamase class A catalytic" evidence="1">
    <location>
        <begin position="35"/>
        <end position="175"/>
    </location>
</feature>
<dbReference type="GO" id="GO:0008800">
    <property type="term" value="F:beta-lactamase activity"/>
    <property type="evidence" value="ECO:0007669"/>
    <property type="project" value="InterPro"/>
</dbReference>
<dbReference type="InterPro" id="IPR045155">
    <property type="entry name" value="Beta-lactam_cat"/>
</dbReference>
<dbReference type="GO" id="GO:0046677">
    <property type="term" value="P:response to antibiotic"/>
    <property type="evidence" value="ECO:0007669"/>
    <property type="project" value="InterPro"/>
</dbReference>
<organism evidence="2 3">
    <name type="scientific">Phytoactinopolyspora halotolerans</name>
    <dbReference type="NCBI Taxonomy" id="1981512"/>
    <lineage>
        <taxon>Bacteria</taxon>
        <taxon>Bacillati</taxon>
        <taxon>Actinomycetota</taxon>
        <taxon>Actinomycetes</taxon>
        <taxon>Jiangellales</taxon>
        <taxon>Jiangellaceae</taxon>
        <taxon>Phytoactinopolyspora</taxon>
    </lineage>
</organism>
<dbReference type="AlphaFoldDB" id="A0A6L9SBH5"/>
<feature type="domain" description="Beta-lactamase class A catalytic" evidence="1">
    <location>
        <begin position="203"/>
        <end position="267"/>
    </location>
</feature>
<gene>
    <name evidence="2" type="ORF">G1H10_16920</name>
</gene>
<dbReference type="Proteomes" id="UP000475214">
    <property type="component" value="Unassembled WGS sequence"/>
</dbReference>
<evidence type="ECO:0000313" key="3">
    <source>
        <dbReference type="Proteomes" id="UP000475214"/>
    </source>
</evidence>
<keyword evidence="2" id="KW-0378">Hydrolase</keyword>
<dbReference type="SUPFAM" id="SSF56601">
    <property type="entry name" value="beta-lactamase/transpeptidase-like"/>
    <property type="match status" value="1"/>
</dbReference>
<dbReference type="GO" id="GO:0030655">
    <property type="term" value="P:beta-lactam antibiotic catabolic process"/>
    <property type="evidence" value="ECO:0007669"/>
    <property type="project" value="InterPro"/>
</dbReference>
<reference evidence="2 3" key="1">
    <citation type="submission" date="2020-02" db="EMBL/GenBank/DDBJ databases">
        <authorList>
            <person name="Li X.-J."/>
            <person name="Han X.-M."/>
        </authorList>
    </citation>
    <scope>NUCLEOTIDE SEQUENCE [LARGE SCALE GENOMIC DNA]</scope>
    <source>
        <strain evidence="2 3">CCTCC AB 2017055</strain>
    </source>
</reference>
<keyword evidence="3" id="KW-1185">Reference proteome</keyword>
<accession>A0A6L9SBH5</accession>
<dbReference type="InterPro" id="IPR000871">
    <property type="entry name" value="Beta-lactam_class-A"/>
</dbReference>
<dbReference type="InterPro" id="IPR012338">
    <property type="entry name" value="Beta-lactam/transpept-like"/>
</dbReference>
<evidence type="ECO:0000313" key="2">
    <source>
        <dbReference type="EMBL" id="NEE01858.1"/>
    </source>
</evidence>
<dbReference type="PANTHER" id="PTHR35333">
    <property type="entry name" value="BETA-LACTAMASE"/>
    <property type="match status" value="1"/>
</dbReference>
<dbReference type="Gene3D" id="3.40.710.10">
    <property type="entry name" value="DD-peptidase/beta-lactamase superfamily"/>
    <property type="match status" value="1"/>
</dbReference>
<comment type="caution">
    <text evidence="2">The sequence shown here is derived from an EMBL/GenBank/DDBJ whole genome shotgun (WGS) entry which is preliminary data.</text>
</comment>